<reference evidence="2" key="1">
    <citation type="journal article" date="2015" name="Nature">
        <title>Complex archaea that bridge the gap between prokaryotes and eukaryotes.</title>
        <authorList>
            <person name="Spang A."/>
            <person name="Saw J.H."/>
            <person name="Jorgensen S.L."/>
            <person name="Zaremba-Niedzwiedzka K."/>
            <person name="Martijn J."/>
            <person name="Lind A.E."/>
            <person name="van Eijk R."/>
            <person name="Schleper C."/>
            <person name="Guy L."/>
            <person name="Ettema T.J."/>
        </authorList>
    </citation>
    <scope>NUCLEOTIDE SEQUENCE</scope>
</reference>
<organism evidence="2">
    <name type="scientific">marine sediment metagenome</name>
    <dbReference type="NCBI Taxonomy" id="412755"/>
    <lineage>
        <taxon>unclassified sequences</taxon>
        <taxon>metagenomes</taxon>
        <taxon>ecological metagenomes</taxon>
    </lineage>
</organism>
<keyword evidence="1" id="KW-1133">Transmembrane helix</keyword>
<keyword evidence="1" id="KW-0812">Transmembrane</keyword>
<keyword evidence="1" id="KW-0472">Membrane</keyword>
<proteinExistence type="predicted"/>
<sequence length="180" mass="19177">MVRETLNNLTIGFITLGVAFLIGGAMTLVISEIGDDLQTTNSSLVSNETGAINTTGYYVVVNYRSDFVSIDTSSVRITTHQYLNNSVPIASGNYTAFSNGSIIQSSKVSAGINMSEPFANITYTFTLNNNPTEFLVAKNGSAGMVKLASFGTIFGIIIAVVIILGIIALAVTAFRRREQS</sequence>
<evidence type="ECO:0000313" key="2">
    <source>
        <dbReference type="EMBL" id="KKL71940.1"/>
    </source>
</evidence>
<dbReference type="AlphaFoldDB" id="A0A0F9GR83"/>
<protein>
    <submittedName>
        <fullName evidence="2">Uncharacterized protein</fullName>
    </submittedName>
</protein>
<accession>A0A0F9GR83</accession>
<feature type="transmembrane region" description="Helical" evidence="1">
    <location>
        <begin position="153"/>
        <end position="174"/>
    </location>
</feature>
<feature type="transmembrane region" description="Helical" evidence="1">
    <location>
        <begin position="9"/>
        <end position="30"/>
    </location>
</feature>
<dbReference type="EMBL" id="LAZR01025429">
    <property type="protein sequence ID" value="KKL71940.1"/>
    <property type="molecule type" value="Genomic_DNA"/>
</dbReference>
<evidence type="ECO:0000256" key="1">
    <source>
        <dbReference type="SAM" id="Phobius"/>
    </source>
</evidence>
<gene>
    <name evidence="2" type="ORF">LCGC14_2089870</name>
</gene>
<comment type="caution">
    <text evidence="2">The sequence shown here is derived from an EMBL/GenBank/DDBJ whole genome shotgun (WGS) entry which is preliminary data.</text>
</comment>
<name>A0A0F9GR83_9ZZZZ</name>